<evidence type="ECO:0000256" key="1">
    <source>
        <dbReference type="SAM" id="Phobius"/>
    </source>
</evidence>
<name>A0A3B0VS00_9ZZZZ</name>
<keyword evidence="1" id="KW-0472">Membrane</keyword>
<reference evidence="2" key="1">
    <citation type="submission" date="2018-06" db="EMBL/GenBank/DDBJ databases">
        <authorList>
            <person name="Zhirakovskaya E."/>
        </authorList>
    </citation>
    <scope>NUCLEOTIDE SEQUENCE</scope>
</reference>
<proteinExistence type="predicted"/>
<gene>
    <name evidence="2" type="ORF">MNBD_GAMMA03-833</name>
</gene>
<keyword evidence="1" id="KW-0812">Transmembrane</keyword>
<keyword evidence="1" id="KW-1133">Transmembrane helix</keyword>
<sequence length="381" mass="44305">MGGQVLLYKALGIFLKAVENEISIDKDLLKRLNSETLNFTLVRPIKSLPYIEKYSISDVLYRIISMCFFVFSPLFFLIQAVKCYFANRGGGFSNDLLNDVVLVANSRVEHLIIRIRERGKIDYLNINQPHKNNQPSVYKLLTWFDYGKAYIYSVSAIFYLLWCLKDKRDILQGYVAYEWFLVYIGLSKIKRNSRTVYFANHYDRWAVMFDQLFAAENLILLQHGLLPEYLQLSYKLKNINYIYALTSDSQEVFKRLFDCKDVCFYQLDLSISLVDIQSNKRSVLIIGQPHSITLEIKFIKKLTDDFDVFVKPHPLYDATEYKKLDGITLIENRGLYPKVDIALCYESTLGIEYEASGVEVVWWKGMDAGRVSSVIKNKLSK</sequence>
<feature type="transmembrane region" description="Helical" evidence="1">
    <location>
        <begin position="59"/>
        <end position="78"/>
    </location>
</feature>
<dbReference type="AlphaFoldDB" id="A0A3B0VS00"/>
<organism evidence="2">
    <name type="scientific">hydrothermal vent metagenome</name>
    <dbReference type="NCBI Taxonomy" id="652676"/>
    <lineage>
        <taxon>unclassified sequences</taxon>
        <taxon>metagenomes</taxon>
        <taxon>ecological metagenomes</taxon>
    </lineage>
</organism>
<protein>
    <submittedName>
        <fullName evidence="2">Uncharacterized protein</fullName>
    </submittedName>
</protein>
<accession>A0A3B0VS00</accession>
<evidence type="ECO:0000313" key="2">
    <source>
        <dbReference type="EMBL" id="VAW45701.1"/>
    </source>
</evidence>
<dbReference type="EMBL" id="UOFC01000068">
    <property type="protein sequence ID" value="VAW45701.1"/>
    <property type="molecule type" value="Genomic_DNA"/>
</dbReference>
<feature type="transmembrane region" description="Helical" evidence="1">
    <location>
        <begin position="149"/>
        <end position="164"/>
    </location>
</feature>